<dbReference type="WBParaSite" id="SVE_0774000.1">
    <property type="protein sequence ID" value="SVE_0774000.1"/>
    <property type="gene ID" value="SVE_0774000"/>
</dbReference>
<reference evidence="2" key="1">
    <citation type="submission" date="2014-07" db="EMBL/GenBank/DDBJ databases">
        <authorList>
            <person name="Martin A.A"/>
            <person name="De Silva N."/>
        </authorList>
    </citation>
    <scope>NUCLEOTIDE SEQUENCE</scope>
</reference>
<evidence type="ECO:0000256" key="1">
    <source>
        <dbReference type="SAM" id="MobiDB-lite"/>
    </source>
</evidence>
<keyword evidence="2" id="KW-1185">Reference proteome</keyword>
<proteinExistence type="predicted"/>
<organism evidence="2 3">
    <name type="scientific">Strongyloides venezuelensis</name>
    <name type="common">Threadworm</name>
    <dbReference type="NCBI Taxonomy" id="75913"/>
    <lineage>
        <taxon>Eukaryota</taxon>
        <taxon>Metazoa</taxon>
        <taxon>Ecdysozoa</taxon>
        <taxon>Nematoda</taxon>
        <taxon>Chromadorea</taxon>
        <taxon>Rhabditida</taxon>
        <taxon>Tylenchina</taxon>
        <taxon>Panagrolaimomorpha</taxon>
        <taxon>Strongyloidoidea</taxon>
        <taxon>Strongyloididae</taxon>
        <taxon>Strongyloides</taxon>
    </lineage>
</organism>
<protein>
    <submittedName>
        <fullName evidence="3">Uncharacterized protein</fullName>
    </submittedName>
</protein>
<accession>A0A0K0FFU4</accession>
<sequence length="190" mass="21844">MGLVQSSTMRAAKFSGNGNSKRSIRNERQPVVRSSRKYRSSSTSYNINRNAKEFSRFWKSGGHLAPKIRTTSTSSSIKSNRGKEVWKRKRQYSTEIPFTRKSSQYSYSSGESYNTEVLNNKLKPCEIGRKVYSNRSSLKTSSCDNTYGIQNDIKVKRNEFKKVSTISLPHDREIKNVPINLCYKFDDLKV</sequence>
<dbReference type="AlphaFoldDB" id="A0A0K0FFU4"/>
<feature type="region of interest" description="Disordered" evidence="1">
    <location>
        <begin position="1"/>
        <end position="44"/>
    </location>
</feature>
<dbReference type="Proteomes" id="UP000035680">
    <property type="component" value="Unassembled WGS sequence"/>
</dbReference>
<evidence type="ECO:0000313" key="2">
    <source>
        <dbReference type="Proteomes" id="UP000035680"/>
    </source>
</evidence>
<name>A0A0K0FFU4_STRVS</name>
<reference evidence="3" key="2">
    <citation type="submission" date="2015-08" db="UniProtKB">
        <authorList>
            <consortium name="WormBaseParasite"/>
        </authorList>
    </citation>
    <scope>IDENTIFICATION</scope>
</reference>
<evidence type="ECO:0000313" key="3">
    <source>
        <dbReference type="WBParaSite" id="SVE_0774000.1"/>
    </source>
</evidence>